<dbReference type="InterPro" id="IPR010667">
    <property type="entry name" value="Phage_T4_Gp19"/>
</dbReference>
<dbReference type="RefSeq" id="WP_096206602.1">
    <property type="nucleotide sequence ID" value="NZ_FZMP01000203.1"/>
</dbReference>
<dbReference type="STRING" id="1392998.ANME2D_02576"/>
<dbReference type="EMBL" id="FZMP01000203">
    <property type="protein sequence ID" value="SNQ61977.1"/>
    <property type="molecule type" value="Genomic_DNA"/>
</dbReference>
<sequence>MPTGKREDPYRNFRFRVEIDGITTASFAEATIPESTTDPVEYREGTDLPTQKKLSGLTKYGNITLKKGLVDSMELYQWRKSVEQSGAKKARKNISIVLIDEDGADKARWDIVEAWPTKYSPSGLNAKGNEVLVESIEIVHEGIKRTK</sequence>
<keyword evidence="2" id="KW-1185">Reference proteome</keyword>
<dbReference type="AlphaFoldDB" id="A0A284VS12"/>
<dbReference type="Pfam" id="PF06841">
    <property type="entry name" value="Phage_T4_gp19"/>
    <property type="match status" value="1"/>
</dbReference>
<dbReference type="NCBIfam" id="TIGR02241">
    <property type="entry name" value="conserved hypothetical phage tail region protein"/>
    <property type="match status" value="1"/>
</dbReference>
<proteinExistence type="predicted"/>
<dbReference type="OrthoDB" id="372229at2157"/>
<reference evidence="2" key="1">
    <citation type="submission" date="2017-06" db="EMBL/GenBank/DDBJ databases">
        <authorList>
            <person name="Cremers G."/>
        </authorList>
    </citation>
    <scope>NUCLEOTIDE SEQUENCE [LARGE SCALE GENOMIC DNA]</scope>
</reference>
<dbReference type="GO" id="GO:0005198">
    <property type="term" value="F:structural molecule activity"/>
    <property type="evidence" value="ECO:0007669"/>
    <property type="project" value="InterPro"/>
</dbReference>
<gene>
    <name evidence="1" type="ORF">MNV_560023</name>
</gene>
<accession>A0A284VS12</accession>
<evidence type="ECO:0000313" key="2">
    <source>
        <dbReference type="Proteomes" id="UP000218615"/>
    </source>
</evidence>
<name>A0A284VS12_9EURY</name>
<evidence type="ECO:0000313" key="1">
    <source>
        <dbReference type="EMBL" id="SNQ61977.1"/>
    </source>
</evidence>
<protein>
    <submittedName>
        <fullName evidence="1">Phage tail region protein</fullName>
    </submittedName>
</protein>
<dbReference type="PANTHER" id="PTHR38009">
    <property type="entry name" value="CONSERVED HYPOTHETICAL PHAGE TAIL PROTEIN"/>
    <property type="match status" value="1"/>
</dbReference>
<dbReference type="InterPro" id="IPR011747">
    <property type="entry name" value="CHP02241"/>
</dbReference>
<organism evidence="1 2">
    <name type="scientific">Candidatus Methanoperedens nitratireducens</name>
    <dbReference type="NCBI Taxonomy" id="1392998"/>
    <lineage>
        <taxon>Archaea</taxon>
        <taxon>Methanobacteriati</taxon>
        <taxon>Methanobacteriota</taxon>
        <taxon>Stenosarchaea group</taxon>
        <taxon>Methanomicrobia</taxon>
        <taxon>Methanosarcinales</taxon>
        <taxon>ANME-2 cluster</taxon>
        <taxon>Candidatus Methanoperedentaceae</taxon>
        <taxon>Candidatus Methanoperedens</taxon>
    </lineage>
</organism>
<dbReference type="Proteomes" id="UP000218615">
    <property type="component" value="Unassembled WGS sequence"/>
</dbReference>
<dbReference type="PANTHER" id="PTHR38009:SF1">
    <property type="entry name" value="CONSERVED HYPOTHETICAL PHAGE TAIL PROTEIN"/>
    <property type="match status" value="1"/>
</dbReference>